<evidence type="ECO:0000313" key="2">
    <source>
        <dbReference type="EMBL" id="VFU09772.1"/>
    </source>
</evidence>
<sequence>MGNRSSPRAWQSYISGSAAQRNAAIVSARALACELRLAALRHLLPKQSTRGKMSTKTRDRGRFSLNFTPKVDA</sequence>
<dbReference type="AlphaFoldDB" id="A0A4U8Z2W0"/>
<dbReference type="EMBL" id="LR536450">
    <property type="protein sequence ID" value="VFU09772.1"/>
    <property type="molecule type" value="Genomic_DNA"/>
</dbReference>
<dbReference type="Proteomes" id="UP000294360">
    <property type="component" value="Chromosome"/>
</dbReference>
<gene>
    <name evidence="2" type="ORF">MTUNDRAET4_2885</name>
</gene>
<evidence type="ECO:0000256" key="1">
    <source>
        <dbReference type="SAM" id="MobiDB-lite"/>
    </source>
</evidence>
<dbReference type="KEGG" id="mtun:MTUNDRAET4_2885"/>
<proteinExistence type="predicted"/>
<reference evidence="2 3" key="1">
    <citation type="submission" date="2019-03" db="EMBL/GenBank/DDBJ databases">
        <authorList>
            <person name="Kox A.R. M."/>
        </authorList>
    </citation>
    <scope>NUCLEOTIDE SEQUENCE [LARGE SCALE GENOMIC DNA]</scope>
    <source>
        <strain evidence="2">MTUNDRAET4 annotated genome</strain>
    </source>
</reference>
<evidence type="ECO:0000313" key="3">
    <source>
        <dbReference type="Proteomes" id="UP000294360"/>
    </source>
</evidence>
<organism evidence="2 3">
    <name type="scientific">Methylocella tundrae</name>
    <dbReference type="NCBI Taxonomy" id="227605"/>
    <lineage>
        <taxon>Bacteria</taxon>
        <taxon>Pseudomonadati</taxon>
        <taxon>Pseudomonadota</taxon>
        <taxon>Alphaproteobacteria</taxon>
        <taxon>Hyphomicrobiales</taxon>
        <taxon>Beijerinckiaceae</taxon>
        <taxon>Methylocella</taxon>
    </lineage>
</organism>
<protein>
    <submittedName>
        <fullName evidence="2">Uncharacterized protein</fullName>
    </submittedName>
</protein>
<name>A0A4U8Z2W0_METTU</name>
<feature type="region of interest" description="Disordered" evidence="1">
    <location>
        <begin position="48"/>
        <end position="73"/>
    </location>
</feature>
<accession>A0A4U8Z2W0</accession>